<proteinExistence type="predicted"/>
<accession>A0ABY4D0Y8</accession>
<organism evidence="2 3">
    <name type="scientific">Hymenobacter tibetensis</name>
    <dbReference type="NCBI Taxonomy" id="497967"/>
    <lineage>
        <taxon>Bacteria</taxon>
        <taxon>Pseudomonadati</taxon>
        <taxon>Bacteroidota</taxon>
        <taxon>Cytophagia</taxon>
        <taxon>Cytophagales</taxon>
        <taxon>Hymenobacteraceae</taxon>
        <taxon>Hymenobacter</taxon>
    </lineage>
</organism>
<protein>
    <submittedName>
        <fullName evidence="2">Uncharacterized protein</fullName>
    </submittedName>
</protein>
<sequence>MSKHKKENPASNQKVNSPMGPDALNGMPASMDPSTEADASGVQNLNQNHITETGNQIKNNTPGGNFNEVRSSRINKPRNSPNPSQQNQK</sequence>
<dbReference type="RefSeq" id="WP_243799722.1">
    <property type="nucleotide sequence ID" value="NZ_CP094669.1"/>
</dbReference>
<feature type="compositionally biased region" description="Polar residues" evidence="1">
    <location>
        <begin position="41"/>
        <end position="89"/>
    </location>
</feature>
<feature type="region of interest" description="Disordered" evidence="1">
    <location>
        <begin position="1"/>
        <end position="89"/>
    </location>
</feature>
<evidence type="ECO:0000313" key="3">
    <source>
        <dbReference type="Proteomes" id="UP000831113"/>
    </source>
</evidence>
<gene>
    <name evidence="2" type="ORF">MTX78_02810</name>
</gene>
<keyword evidence="3" id="KW-1185">Reference proteome</keyword>
<evidence type="ECO:0000256" key="1">
    <source>
        <dbReference type="SAM" id="MobiDB-lite"/>
    </source>
</evidence>
<dbReference type="EMBL" id="CP094669">
    <property type="protein sequence ID" value="UOG75534.1"/>
    <property type="molecule type" value="Genomic_DNA"/>
</dbReference>
<name>A0ABY4D0Y8_9BACT</name>
<evidence type="ECO:0000313" key="2">
    <source>
        <dbReference type="EMBL" id="UOG75534.1"/>
    </source>
</evidence>
<reference evidence="2 3" key="1">
    <citation type="submission" date="2022-03" db="EMBL/GenBank/DDBJ databases">
        <title>Hymenobactersp. isolated from the air.</title>
        <authorList>
            <person name="Won M."/>
            <person name="Kwon S.-W."/>
        </authorList>
    </citation>
    <scope>NUCLEOTIDE SEQUENCE [LARGE SCALE GENOMIC DNA]</scope>
    <source>
        <strain evidence="2 3">KACC 21982</strain>
    </source>
</reference>
<dbReference type="Proteomes" id="UP000831113">
    <property type="component" value="Chromosome"/>
</dbReference>